<feature type="domain" description="Carbohydrate kinase PfkB" evidence="4">
    <location>
        <begin position="59"/>
        <end position="317"/>
    </location>
</feature>
<dbReference type="SUPFAM" id="SSF53613">
    <property type="entry name" value="Ribokinase-like"/>
    <property type="match status" value="1"/>
</dbReference>
<reference evidence="6" key="1">
    <citation type="submission" date="2015-02" db="EMBL/GenBank/DDBJ databases">
        <authorList>
            <person name="Chooi Y.-H."/>
        </authorList>
    </citation>
    <scope>NUCLEOTIDE SEQUENCE [LARGE SCALE GENOMIC DNA]</scope>
    <source>
        <strain evidence="6">strain Y</strain>
    </source>
</reference>
<keyword evidence="3" id="KW-0418">Kinase</keyword>
<dbReference type="CDD" id="cd01168">
    <property type="entry name" value="adenosine_kinase"/>
    <property type="match status" value="1"/>
</dbReference>
<protein>
    <submittedName>
        <fullName evidence="5">PfkB domain protein</fullName>
    </submittedName>
</protein>
<dbReference type="KEGG" id="fil:BN1229_v1_0925"/>
<sequence>MTGLRYDVIGIGNAIVDIIGRCDEEFLARHEAPKGNMRLVDAETVAAIYGDMGPGVEISGGSVANSMVGIASFGGRAAFIGKVADDDFGKVFAHDIRAAGVEFSSSPVSGKAPTSRCLILVTPDGERTMNTYLGISTDLDQGEVDPDAIRAAGIVYLEGYLFDQPEAKAAFRQAVEIARSAGRKVALTLSDGFCVDRHRSEFVDLIRDGIDILLANEDEITSLYQTEDFEDAAQRVAVHTELAALTRSEKGSVIISKGQRIEIPVHPIERLVDSTGAGDLYAAGFLYGLATGKDLATAGRLGSCAAAEIISHVGARPETQLSTLARELALSA</sequence>
<evidence type="ECO:0000256" key="2">
    <source>
        <dbReference type="ARBA" id="ARBA00022679"/>
    </source>
</evidence>
<dbReference type="RefSeq" id="WP_046476934.1">
    <property type="nucleotide sequence ID" value="NZ_LN829118.1"/>
</dbReference>
<name>A0A0D6JBU9_9HYPH</name>
<dbReference type="OrthoDB" id="9813569at2"/>
<dbReference type="KEGG" id="fiy:BN1229_v1_0928"/>
<keyword evidence="6" id="KW-1185">Reference proteome</keyword>
<evidence type="ECO:0000256" key="1">
    <source>
        <dbReference type="ARBA" id="ARBA00010688"/>
    </source>
</evidence>
<dbReference type="InterPro" id="IPR029056">
    <property type="entry name" value="Ribokinase-like"/>
</dbReference>
<evidence type="ECO:0000313" key="6">
    <source>
        <dbReference type="Proteomes" id="UP000033187"/>
    </source>
</evidence>
<evidence type="ECO:0000259" key="4">
    <source>
        <dbReference type="Pfam" id="PF00294"/>
    </source>
</evidence>
<dbReference type="GO" id="GO:0016301">
    <property type="term" value="F:kinase activity"/>
    <property type="evidence" value="ECO:0007669"/>
    <property type="project" value="UniProtKB-KW"/>
</dbReference>
<dbReference type="PANTHER" id="PTHR43320:SF3">
    <property type="entry name" value="CARBOHYDRATE KINASE PFKB DOMAIN-CONTAINING PROTEIN"/>
    <property type="match status" value="1"/>
</dbReference>
<dbReference type="Proteomes" id="UP000033187">
    <property type="component" value="Chromosome 1"/>
</dbReference>
<comment type="similarity">
    <text evidence="1">Belongs to the carbohydrate kinase PfkB family.</text>
</comment>
<gene>
    <name evidence="5" type="ORF">YBN1229_v1_0928</name>
</gene>
<dbReference type="EMBL" id="LN829119">
    <property type="protein sequence ID" value="CPR16708.1"/>
    <property type="molecule type" value="Genomic_DNA"/>
</dbReference>
<evidence type="ECO:0000313" key="5">
    <source>
        <dbReference type="EMBL" id="CPR16708.1"/>
    </source>
</evidence>
<keyword evidence="2" id="KW-0808">Transferase</keyword>
<dbReference type="InterPro" id="IPR011611">
    <property type="entry name" value="PfkB_dom"/>
</dbReference>
<dbReference type="PANTHER" id="PTHR43320">
    <property type="entry name" value="SUGAR KINASE"/>
    <property type="match status" value="1"/>
</dbReference>
<accession>A0A0D6JBU9</accession>
<dbReference type="InterPro" id="IPR052700">
    <property type="entry name" value="Carb_kinase_PfkB-like"/>
</dbReference>
<evidence type="ECO:0000256" key="3">
    <source>
        <dbReference type="ARBA" id="ARBA00022777"/>
    </source>
</evidence>
<dbReference type="InterPro" id="IPR002173">
    <property type="entry name" value="Carboh/pur_kinase_PfkB_CS"/>
</dbReference>
<dbReference type="PROSITE" id="PS00584">
    <property type="entry name" value="PFKB_KINASES_2"/>
    <property type="match status" value="1"/>
</dbReference>
<dbReference type="Gene3D" id="3.40.1190.20">
    <property type="match status" value="1"/>
</dbReference>
<proteinExistence type="inferred from homology"/>
<dbReference type="Pfam" id="PF00294">
    <property type="entry name" value="PfkB"/>
    <property type="match status" value="1"/>
</dbReference>
<dbReference type="AlphaFoldDB" id="A0A0D6JBU9"/>
<organism evidence="5 6">
    <name type="scientific">Candidatus Filomicrobium marinum</name>
    <dbReference type="NCBI Taxonomy" id="1608628"/>
    <lineage>
        <taxon>Bacteria</taxon>
        <taxon>Pseudomonadati</taxon>
        <taxon>Pseudomonadota</taxon>
        <taxon>Alphaproteobacteria</taxon>
        <taxon>Hyphomicrobiales</taxon>
        <taxon>Hyphomicrobiaceae</taxon>
        <taxon>Filomicrobium</taxon>
    </lineage>
</organism>